<dbReference type="RefSeq" id="WP_192375120.1">
    <property type="nucleotide sequence ID" value="NZ_CAJHIV010000001.1"/>
</dbReference>
<comment type="caution">
    <text evidence="2">The sequence shown here is derived from an EMBL/GenBank/DDBJ whole genome shotgun (WGS) entry which is preliminary data.</text>
</comment>
<sequence length="122" mass="13517">MDSKPKHGGRRPGSGRKKGTPNKATIDLKGKAGEYSDEALEVFVEIMRDTEAPAAVRLQAADKLLDRSHGRPTASVEVQSSAIDPDMMKKLKTLFVDRMALARERQRKVLLERGLLGEDDPY</sequence>
<evidence type="ECO:0000313" key="3">
    <source>
        <dbReference type="Proteomes" id="UP000652176"/>
    </source>
</evidence>
<feature type="region of interest" description="Disordered" evidence="1">
    <location>
        <begin position="1"/>
        <end position="30"/>
    </location>
</feature>
<gene>
    <name evidence="2" type="ORF">IE877_13030</name>
</gene>
<protein>
    <recommendedName>
        <fullName evidence="4">Terminase small subunit</fullName>
    </recommendedName>
</protein>
<dbReference type="Proteomes" id="UP000652176">
    <property type="component" value="Unassembled WGS sequence"/>
</dbReference>
<feature type="compositionally biased region" description="Basic residues" evidence="1">
    <location>
        <begin position="1"/>
        <end position="20"/>
    </location>
</feature>
<accession>A0ABR9D0Z7</accession>
<proteinExistence type="predicted"/>
<keyword evidence="3" id="KW-1185">Reference proteome</keyword>
<reference evidence="2 3" key="1">
    <citation type="submission" date="2020-09" db="EMBL/GenBank/DDBJ databases">
        <title>Methylomonas albis sp. nov. and Methylomonas fluvii sp. nov.: Two cold-adapted methanotrophs from the River Elbe and an amended description of Methylovulum psychrotolerans strain Eb1.</title>
        <authorList>
            <person name="Bussmann I.K."/>
            <person name="Klings K.-W."/>
            <person name="Warnstedt J."/>
            <person name="Hoppert M."/>
            <person name="Saborowski A."/>
            <person name="Horn F."/>
            <person name="Liebner S."/>
        </authorList>
    </citation>
    <scope>NUCLEOTIDE SEQUENCE [LARGE SCALE GENOMIC DNA]</scope>
    <source>
        <strain evidence="2 3">EbA</strain>
    </source>
</reference>
<evidence type="ECO:0000313" key="2">
    <source>
        <dbReference type="EMBL" id="MBD9356795.1"/>
    </source>
</evidence>
<organism evidence="2 3">
    <name type="scientific">Methylomonas albis</name>
    <dbReference type="NCBI Taxonomy" id="1854563"/>
    <lineage>
        <taxon>Bacteria</taxon>
        <taxon>Pseudomonadati</taxon>
        <taxon>Pseudomonadota</taxon>
        <taxon>Gammaproteobacteria</taxon>
        <taxon>Methylococcales</taxon>
        <taxon>Methylococcaceae</taxon>
        <taxon>Methylomonas</taxon>
    </lineage>
</organism>
<dbReference type="EMBL" id="JACXSS010000001">
    <property type="protein sequence ID" value="MBD9356795.1"/>
    <property type="molecule type" value="Genomic_DNA"/>
</dbReference>
<evidence type="ECO:0008006" key="4">
    <source>
        <dbReference type="Google" id="ProtNLM"/>
    </source>
</evidence>
<evidence type="ECO:0000256" key="1">
    <source>
        <dbReference type="SAM" id="MobiDB-lite"/>
    </source>
</evidence>
<name>A0ABR9D0Z7_9GAMM</name>